<dbReference type="InterPro" id="IPR017463">
    <property type="entry name" value="Sulphur_relay_TusD/DsrE"/>
</dbReference>
<dbReference type="GO" id="GO:0097163">
    <property type="term" value="F:sulfur carrier activity"/>
    <property type="evidence" value="ECO:0007669"/>
    <property type="project" value="TreeGrafter"/>
</dbReference>
<evidence type="ECO:0000313" key="6">
    <source>
        <dbReference type="Proteomes" id="UP000256774"/>
    </source>
</evidence>
<keyword evidence="3" id="KW-0963">Cytoplasm</keyword>
<dbReference type="RefSeq" id="WP_116208026.1">
    <property type="nucleotide sequence ID" value="NZ_QUNR01000002.1"/>
</dbReference>
<comment type="subcellular location">
    <subcellularLocation>
        <location evidence="1">Cytoplasm</location>
    </subcellularLocation>
</comment>
<evidence type="ECO:0000256" key="3">
    <source>
        <dbReference type="ARBA" id="ARBA00022490"/>
    </source>
</evidence>
<keyword evidence="4" id="KW-0808">Transferase</keyword>
<dbReference type="InterPro" id="IPR003787">
    <property type="entry name" value="Sulphur_relay_DsrE/F-like"/>
</dbReference>
<proteinExistence type="inferred from homology"/>
<dbReference type="NCBIfam" id="NF001237">
    <property type="entry name" value="PRK00207.1"/>
    <property type="match status" value="1"/>
</dbReference>
<name>A0A3E0H7H2_9GAMM</name>
<dbReference type="GO" id="GO:0002143">
    <property type="term" value="P:tRNA wobble position uridine thiolation"/>
    <property type="evidence" value="ECO:0007669"/>
    <property type="project" value="TreeGrafter"/>
</dbReference>
<dbReference type="EMBL" id="QUNR01000002">
    <property type="protein sequence ID" value="REH39014.1"/>
    <property type="molecule type" value="Genomic_DNA"/>
</dbReference>
<sequence length="131" mass="13840">MRLSLLITAAPDSETAHHACGFAEAALRGGHDIVRVFFADAGVLHGQGLSTPGRDFPSLCQRWQALHKSHDLELVLCVSAALHYGVLDDANAASWEQPHSSVAEGFIISGLGQLAEAQLASQQLVTFPGAL</sequence>
<dbReference type="InterPro" id="IPR027396">
    <property type="entry name" value="DsrEFH-like"/>
</dbReference>
<evidence type="ECO:0000256" key="1">
    <source>
        <dbReference type="ARBA" id="ARBA00004496"/>
    </source>
</evidence>
<evidence type="ECO:0000256" key="2">
    <source>
        <dbReference type="ARBA" id="ARBA00007067"/>
    </source>
</evidence>
<dbReference type="Proteomes" id="UP000256774">
    <property type="component" value="Unassembled WGS sequence"/>
</dbReference>
<protein>
    <submittedName>
        <fullName evidence="5">tRNA 2-thiouridine synthesizing protein D</fullName>
    </submittedName>
</protein>
<keyword evidence="6" id="KW-1185">Reference proteome</keyword>
<gene>
    <name evidence="5" type="ORF">DFR26_1186</name>
</gene>
<accession>A0A3E0H7H2</accession>
<dbReference type="Gene3D" id="3.40.1260.10">
    <property type="entry name" value="DsrEFH-like"/>
    <property type="match status" value="1"/>
</dbReference>
<organism evidence="5 6">
    <name type="scientific">Paraperlucidibaca baekdonensis</name>
    <dbReference type="NCBI Taxonomy" id="748120"/>
    <lineage>
        <taxon>Bacteria</taxon>
        <taxon>Pseudomonadati</taxon>
        <taxon>Pseudomonadota</taxon>
        <taxon>Gammaproteobacteria</taxon>
        <taxon>Moraxellales</taxon>
        <taxon>Moraxellaceae</taxon>
        <taxon>Paraperlucidibaca</taxon>
    </lineage>
</organism>
<dbReference type="OrthoDB" id="9787483at2"/>
<reference evidence="5 6" key="1">
    <citation type="submission" date="2018-08" db="EMBL/GenBank/DDBJ databases">
        <title>Genomic Encyclopedia of Type Strains, Phase IV (KMG-IV): sequencing the most valuable type-strain genomes for metagenomic binning, comparative biology and taxonomic classification.</title>
        <authorList>
            <person name="Goeker M."/>
        </authorList>
    </citation>
    <scope>NUCLEOTIDE SEQUENCE [LARGE SCALE GENOMIC DNA]</scope>
    <source>
        <strain evidence="5 6">DSM 26022</strain>
    </source>
</reference>
<dbReference type="NCBIfam" id="TIGR03012">
    <property type="entry name" value="sulf_tusD_dsrE"/>
    <property type="match status" value="1"/>
</dbReference>
<dbReference type="SUPFAM" id="SSF75169">
    <property type="entry name" value="DsrEFH-like"/>
    <property type="match status" value="1"/>
</dbReference>
<dbReference type="PANTHER" id="PTHR34874:SF3">
    <property type="entry name" value="SULFURTRANSFERASE TUSD"/>
    <property type="match status" value="1"/>
</dbReference>
<comment type="similarity">
    <text evidence="2">Belongs to the DsrE/TusD family.</text>
</comment>
<dbReference type="GO" id="GO:1990228">
    <property type="term" value="C:sulfurtransferase complex"/>
    <property type="evidence" value="ECO:0007669"/>
    <property type="project" value="TreeGrafter"/>
</dbReference>
<dbReference type="PANTHER" id="PTHR34874">
    <property type="entry name" value="PROTEIN YCHN"/>
    <property type="match status" value="1"/>
</dbReference>
<dbReference type="AlphaFoldDB" id="A0A3E0H7H2"/>
<evidence type="ECO:0000313" key="5">
    <source>
        <dbReference type="EMBL" id="REH39014.1"/>
    </source>
</evidence>
<dbReference type="Pfam" id="PF02635">
    <property type="entry name" value="DsrE"/>
    <property type="match status" value="1"/>
</dbReference>
<dbReference type="GO" id="GO:0016783">
    <property type="term" value="F:sulfurtransferase activity"/>
    <property type="evidence" value="ECO:0007669"/>
    <property type="project" value="InterPro"/>
</dbReference>
<evidence type="ECO:0000256" key="4">
    <source>
        <dbReference type="ARBA" id="ARBA00022679"/>
    </source>
</evidence>
<comment type="caution">
    <text evidence="5">The sequence shown here is derived from an EMBL/GenBank/DDBJ whole genome shotgun (WGS) entry which is preliminary data.</text>
</comment>